<sequence length="171" mass="17944">MLFVVMLTAPGGDAFAADGEPVNFLLFGGTAHLRRRVGIGDPNRPQVSWRRAFGNTRQYPAIPSNTQPGSTLSFASGGPLFRTAIVAFVALTTTSAEQVGTGRHDVGSRSIQRMHSTKSGSSIALLTCYIDTARGYSPVEANFAPAMHANPAPSVAINSQGLAISDSPANR</sequence>
<evidence type="ECO:0000313" key="2">
    <source>
        <dbReference type="Proteomes" id="UP000645612"/>
    </source>
</evidence>
<proteinExistence type="predicted"/>
<accession>A0A8I1AW60</accession>
<comment type="caution">
    <text evidence="1">The sequence shown here is derived from an EMBL/GenBank/DDBJ whole genome shotgun (WGS) entry which is preliminary data.</text>
</comment>
<name>A0A8I1AW60_BURCE</name>
<gene>
    <name evidence="1" type="ORF">JAO13_28535</name>
</gene>
<evidence type="ECO:0000313" key="1">
    <source>
        <dbReference type="EMBL" id="MBH9700397.1"/>
    </source>
</evidence>
<dbReference type="AlphaFoldDB" id="A0A8I1AW60"/>
<organism evidence="1 2">
    <name type="scientific">Burkholderia cepacia</name>
    <name type="common">Pseudomonas cepacia</name>
    <dbReference type="NCBI Taxonomy" id="292"/>
    <lineage>
        <taxon>Bacteria</taxon>
        <taxon>Pseudomonadati</taxon>
        <taxon>Pseudomonadota</taxon>
        <taxon>Betaproteobacteria</taxon>
        <taxon>Burkholderiales</taxon>
        <taxon>Burkholderiaceae</taxon>
        <taxon>Burkholderia</taxon>
        <taxon>Burkholderia cepacia complex</taxon>
    </lineage>
</organism>
<reference evidence="1" key="1">
    <citation type="submission" date="2020-12" db="EMBL/GenBank/DDBJ databases">
        <title>Burkholderia cepacia complex in Mexico.</title>
        <authorList>
            <person name="Estrada P."/>
        </authorList>
    </citation>
    <scope>NUCLEOTIDE SEQUENCE</scope>
    <source>
        <strain evidence="1">871</strain>
    </source>
</reference>
<dbReference type="EMBL" id="JAEDXG010000032">
    <property type="protein sequence ID" value="MBH9700397.1"/>
    <property type="molecule type" value="Genomic_DNA"/>
</dbReference>
<dbReference type="RefSeq" id="WP_176129787.1">
    <property type="nucleotide sequence ID" value="NZ_CADDZZ010000002.1"/>
</dbReference>
<dbReference type="Proteomes" id="UP000645612">
    <property type="component" value="Unassembled WGS sequence"/>
</dbReference>
<protein>
    <submittedName>
        <fullName evidence="1">Uncharacterized protein</fullName>
    </submittedName>
</protein>